<reference evidence="2" key="1">
    <citation type="submission" date="2021-12" db="EMBL/GenBank/DDBJ databases">
        <title>Discovery of the Pendulisporaceae a myxobacterial family with distinct sporulation behavior and unique specialized metabolism.</title>
        <authorList>
            <person name="Garcia R."/>
            <person name="Popoff A."/>
            <person name="Bader C.D."/>
            <person name="Loehr J."/>
            <person name="Walesch S."/>
            <person name="Walt C."/>
            <person name="Boldt J."/>
            <person name="Bunk B."/>
            <person name="Haeckl F.J.F.P.J."/>
            <person name="Gunesch A.P."/>
            <person name="Birkelbach J."/>
            <person name="Nuebel U."/>
            <person name="Pietschmann T."/>
            <person name="Bach T."/>
            <person name="Mueller R."/>
        </authorList>
    </citation>
    <scope>NUCLEOTIDE SEQUENCE</scope>
    <source>
        <strain evidence="2">MSr11367</strain>
    </source>
</reference>
<feature type="region of interest" description="Disordered" evidence="1">
    <location>
        <begin position="146"/>
        <end position="174"/>
    </location>
</feature>
<keyword evidence="3" id="KW-1185">Reference proteome</keyword>
<proteinExistence type="predicted"/>
<dbReference type="EMBL" id="CP089983">
    <property type="protein sequence ID" value="WXB09575.1"/>
    <property type="molecule type" value="Genomic_DNA"/>
</dbReference>
<dbReference type="Proteomes" id="UP001374803">
    <property type="component" value="Chromosome"/>
</dbReference>
<dbReference type="RefSeq" id="WP_394839245.1">
    <property type="nucleotide sequence ID" value="NZ_CP089929.1"/>
</dbReference>
<sequence>MAPSPPERNIDVIVRPVDGFARANGRPLKADPVPGVLRVVGVASQRELAPPDPNTGLYWIVTALSADDRVDFQMFRTALRKRNLVAMGVVAGAPPGTGAVLLVPIKEGFALHAIDRSNPTGPFETPFSQRHVRLVIYNWPDRIAPGSWPGGSDSGSGSEGGPPHEEDGRTKLGR</sequence>
<protein>
    <submittedName>
        <fullName evidence="2">Uncharacterized protein</fullName>
    </submittedName>
</protein>
<feature type="compositionally biased region" description="Gly residues" evidence="1">
    <location>
        <begin position="148"/>
        <end position="160"/>
    </location>
</feature>
<feature type="compositionally biased region" description="Basic and acidic residues" evidence="1">
    <location>
        <begin position="162"/>
        <end position="174"/>
    </location>
</feature>
<evidence type="ECO:0000256" key="1">
    <source>
        <dbReference type="SAM" id="MobiDB-lite"/>
    </source>
</evidence>
<gene>
    <name evidence="2" type="ORF">LVJ94_20380</name>
</gene>
<organism evidence="2 3">
    <name type="scientific">Pendulispora rubella</name>
    <dbReference type="NCBI Taxonomy" id="2741070"/>
    <lineage>
        <taxon>Bacteria</taxon>
        <taxon>Pseudomonadati</taxon>
        <taxon>Myxococcota</taxon>
        <taxon>Myxococcia</taxon>
        <taxon>Myxococcales</taxon>
        <taxon>Sorangiineae</taxon>
        <taxon>Pendulisporaceae</taxon>
        <taxon>Pendulispora</taxon>
    </lineage>
</organism>
<name>A0ABZ2LFM1_9BACT</name>
<evidence type="ECO:0000313" key="3">
    <source>
        <dbReference type="Proteomes" id="UP001374803"/>
    </source>
</evidence>
<accession>A0ABZ2LFM1</accession>
<evidence type="ECO:0000313" key="2">
    <source>
        <dbReference type="EMBL" id="WXB09575.1"/>
    </source>
</evidence>